<feature type="transmembrane region" description="Helical" evidence="1">
    <location>
        <begin position="147"/>
        <end position="169"/>
    </location>
</feature>
<feature type="non-terminal residue" evidence="2">
    <location>
        <position position="1"/>
    </location>
</feature>
<protein>
    <submittedName>
        <fullName evidence="2">Uncharacterized protein</fullName>
    </submittedName>
</protein>
<evidence type="ECO:0000313" key="2">
    <source>
        <dbReference type="EMBL" id="CAG5121348.1"/>
    </source>
</evidence>
<keyword evidence="1" id="KW-1133">Transmembrane helix</keyword>
<accession>A0A8S3YYN2</accession>
<proteinExistence type="predicted"/>
<comment type="caution">
    <text evidence="2">The sequence shown here is derived from an EMBL/GenBank/DDBJ whole genome shotgun (WGS) entry which is preliminary data.</text>
</comment>
<reference evidence="2" key="1">
    <citation type="submission" date="2021-04" db="EMBL/GenBank/DDBJ databases">
        <authorList>
            <consortium name="Molecular Ecology Group"/>
        </authorList>
    </citation>
    <scope>NUCLEOTIDE SEQUENCE</scope>
</reference>
<dbReference type="AlphaFoldDB" id="A0A8S3YYN2"/>
<keyword evidence="1" id="KW-0472">Membrane</keyword>
<feature type="non-terminal residue" evidence="2">
    <location>
        <position position="292"/>
    </location>
</feature>
<evidence type="ECO:0000313" key="3">
    <source>
        <dbReference type="Proteomes" id="UP000678393"/>
    </source>
</evidence>
<gene>
    <name evidence="2" type="ORF">CUNI_LOCUS6906</name>
</gene>
<keyword evidence="3" id="KW-1185">Reference proteome</keyword>
<name>A0A8S3YYN2_9EUPU</name>
<dbReference type="EMBL" id="CAJHNH020001068">
    <property type="protein sequence ID" value="CAG5121348.1"/>
    <property type="molecule type" value="Genomic_DNA"/>
</dbReference>
<organism evidence="2 3">
    <name type="scientific">Candidula unifasciata</name>
    <dbReference type="NCBI Taxonomy" id="100452"/>
    <lineage>
        <taxon>Eukaryota</taxon>
        <taxon>Metazoa</taxon>
        <taxon>Spiralia</taxon>
        <taxon>Lophotrochozoa</taxon>
        <taxon>Mollusca</taxon>
        <taxon>Gastropoda</taxon>
        <taxon>Heterobranchia</taxon>
        <taxon>Euthyneura</taxon>
        <taxon>Panpulmonata</taxon>
        <taxon>Eupulmonata</taxon>
        <taxon>Stylommatophora</taxon>
        <taxon>Helicina</taxon>
        <taxon>Helicoidea</taxon>
        <taxon>Geomitridae</taxon>
        <taxon>Candidula</taxon>
    </lineage>
</organism>
<dbReference type="Proteomes" id="UP000678393">
    <property type="component" value="Unassembled WGS sequence"/>
</dbReference>
<evidence type="ECO:0000256" key="1">
    <source>
        <dbReference type="SAM" id="Phobius"/>
    </source>
</evidence>
<keyword evidence="1" id="KW-0812">Transmembrane</keyword>
<sequence>CGKIPSGTLKPTCSRYVHTNCSYTCDTSNVVHSASCILVGPWDNVTAQWSLTETCTAARFVPYISTGFPRQSLTSVPENEVPVWRPVIDVQGTVTSANGIASNVTSANGIASNVTSPTGIASNVTSPTGITSVTYSPGNPSDDVTPVVIAVVVTGFVIVLCILFTFFLCKRRRTNKRQINCPAHQEECNGHSQNTAEDLQQEPSAVEDISQQLPSDPLIEIEPKAFTDLPDWRSLPDYNYTENNNQYKDVGDKNPLEVLDMCSGLDPASLDGILVHDMSGTVSYGKTPHVFA</sequence>